<comment type="caution">
    <text evidence="9">The sequence shown here is derived from an EMBL/GenBank/DDBJ whole genome shotgun (WGS) entry which is preliminary data.</text>
</comment>
<evidence type="ECO:0000256" key="1">
    <source>
        <dbReference type="ARBA" id="ARBA00004141"/>
    </source>
</evidence>
<evidence type="ECO:0000256" key="7">
    <source>
        <dbReference type="ARBA" id="ARBA00023224"/>
    </source>
</evidence>
<gene>
    <name evidence="9" type="ORF">Cadr_000027778</name>
</gene>
<comment type="subcellular location">
    <subcellularLocation>
        <location evidence="1">Membrane</location>
        <topology evidence="1">Multi-pass membrane protein</topology>
    </subcellularLocation>
</comment>
<feature type="transmembrane region" description="Helical" evidence="8">
    <location>
        <begin position="123"/>
        <end position="141"/>
    </location>
</feature>
<dbReference type="GO" id="GO:0004984">
    <property type="term" value="F:olfactory receptor activity"/>
    <property type="evidence" value="ECO:0007669"/>
    <property type="project" value="InterPro"/>
</dbReference>
<evidence type="ECO:0000256" key="5">
    <source>
        <dbReference type="ARBA" id="ARBA00023136"/>
    </source>
</evidence>
<dbReference type="GO" id="GO:0005886">
    <property type="term" value="C:plasma membrane"/>
    <property type="evidence" value="ECO:0007669"/>
    <property type="project" value="UniProtKB-ARBA"/>
</dbReference>
<evidence type="ECO:0000256" key="2">
    <source>
        <dbReference type="ARBA" id="ARBA00022692"/>
    </source>
</evidence>
<dbReference type="Gene3D" id="1.20.1070.10">
    <property type="entry name" value="Rhodopsin 7-helix transmembrane proteins"/>
    <property type="match status" value="1"/>
</dbReference>
<reference evidence="9 10" key="1">
    <citation type="journal article" date="2019" name="Mol. Ecol. Resour.">
        <title>Improving Illumina assemblies with Hi-C and long reads: an example with the North African dromedary.</title>
        <authorList>
            <person name="Elbers J.P."/>
            <person name="Rogers M.F."/>
            <person name="Perelman P.L."/>
            <person name="Proskuryakova A.A."/>
            <person name="Serdyukova N.A."/>
            <person name="Johnson W.E."/>
            <person name="Horin P."/>
            <person name="Corander J."/>
            <person name="Murphy D."/>
            <person name="Burger P.A."/>
        </authorList>
    </citation>
    <scope>NUCLEOTIDE SEQUENCE [LARGE SCALE GENOMIC DNA]</scope>
    <source>
        <strain evidence="9">Drom800</strain>
        <tissue evidence="9">Blood</tissue>
    </source>
</reference>
<feature type="transmembrane region" description="Helical" evidence="8">
    <location>
        <begin position="58"/>
        <end position="77"/>
    </location>
</feature>
<keyword evidence="3 8" id="KW-1133">Transmembrane helix</keyword>
<dbReference type="AlphaFoldDB" id="A0A5N4CBQ2"/>
<dbReference type="Pfam" id="PF13853">
    <property type="entry name" value="7tm_4"/>
    <property type="match status" value="1"/>
</dbReference>
<proteinExistence type="predicted"/>
<sequence length="159" mass="18033">MYLALHDGITHPLFVYNLPSCGPNIIDHFVCDTYPLLKLSCSDTYTIGRTVVANDGKICVVIFMPLLIIYGIILHFLKNLSREGRHKALSTCGSHITVVALFFVSCTFMYVRPPSTLPIDKSLAMFYTIITLMLNPLIYSVRNGEMKNAMKKLWTRVRK</sequence>
<keyword evidence="5 8" id="KW-0472">Membrane</keyword>
<protein>
    <submittedName>
        <fullName evidence="9">Olfactory receptor 4A47</fullName>
    </submittedName>
</protein>
<evidence type="ECO:0000256" key="4">
    <source>
        <dbReference type="ARBA" id="ARBA00023040"/>
    </source>
</evidence>
<feature type="transmembrane region" description="Helical" evidence="8">
    <location>
        <begin position="89"/>
        <end position="111"/>
    </location>
</feature>
<keyword evidence="10" id="KW-1185">Reference proteome</keyword>
<organism evidence="9 10">
    <name type="scientific">Camelus dromedarius</name>
    <name type="common">Dromedary</name>
    <name type="synonym">Arabian camel</name>
    <dbReference type="NCBI Taxonomy" id="9838"/>
    <lineage>
        <taxon>Eukaryota</taxon>
        <taxon>Metazoa</taxon>
        <taxon>Chordata</taxon>
        <taxon>Craniata</taxon>
        <taxon>Vertebrata</taxon>
        <taxon>Euteleostomi</taxon>
        <taxon>Mammalia</taxon>
        <taxon>Eutheria</taxon>
        <taxon>Laurasiatheria</taxon>
        <taxon>Artiodactyla</taxon>
        <taxon>Tylopoda</taxon>
        <taxon>Camelidae</taxon>
        <taxon>Camelus</taxon>
    </lineage>
</organism>
<dbReference type="InterPro" id="IPR000725">
    <property type="entry name" value="Olfact_rcpt"/>
</dbReference>
<dbReference type="InterPro" id="IPR050427">
    <property type="entry name" value="Olfactory_Receptors"/>
</dbReference>
<dbReference type="PANTHER" id="PTHR48002">
    <property type="entry name" value="OLFACTORY RECEPTOR"/>
    <property type="match status" value="1"/>
</dbReference>
<dbReference type="PRINTS" id="PR00245">
    <property type="entry name" value="OLFACTORYR"/>
</dbReference>
<evidence type="ECO:0000313" key="9">
    <source>
        <dbReference type="EMBL" id="KAB1256326.1"/>
    </source>
</evidence>
<dbReference type="Proteomes" id="UP000299084">
    <property type="component" value="Unassembled WGS sequence"/>
</dbReference>
<evidence type="ECO:0000256" key="6">
    <source>
        <dbReference type="ARBA" id="ARBA00023170"/>
    </source>
</evidence>
<keyword evidence="2 8" id="KW-0812">Transmembrane</keyword>
<keyword evidence="6 9" id="KW-0675">Receptor</keyword>
<keyword evidence="7" id="KW-0807">Transducer</keyword>
<accession>A0A5N4CBQ2</accession>
<keyword evidence="4" id="KW-0297">G-protein coupled receptor</keyword>
<evidence type="ECO:0000313" key="10">
    <source>
        <dbReference type="Proteomes" id="UP000299084"/>
    </source>
</evidence>
<name>A0A5N4CBQ2_CAMDR</name>
<evidence type="ECO:0000256" key="3">
    <source>
        <dbReference type="ARBA" id="ARBA00022989"/>
    </source>
</evidence>
<dbReference type="EMBL" id="JWIN03000030">
    <property type="protein sequence ID" value="KAB1256326.1"/>
    <property type="molecule type" value="Genomic_DNA"/>
</dbReference>
<dbReference type="GO" id="GO:0004930">
    <property type="term" value="F:G protein-coupled receptor activity"/>
    <property type="evidence" value="ECO:0007669"/>
    <property type="project" value="UniProtKB-KW"/>
</dbReference>
<dbReference type="SUPFAM" id="SSF81321">
    <property type="entry name" value="Family A G protein-coupled receptor-like"/>
    <property type="match status" value="1"/>
</dbReference>
<evidence type="ECO:0000256" key="8">
    <source>
        <dbReference type="SAM" id="Phobius"/>
    </source>
</evidence>